<organism evidence="2 3">
    <name type="scientific">Litomosoides sigmodontis</name>
    <name type="common">Filarial nematode worm</name>
    <dbReference type="NCBI Taxonomy" id="42156"/>
    <lineage>
        <taxon>Eukaryota</taxon>
        <taxon>Metazoa</taxon>
        <taxon>Ecdysozoa</taxon>
        <taxon>Nematoda</taxon>
        <taxon>Chromadorea</taxon>
        <taxon>Rhabditida</taxon>
        <taxon>Spirurina</taxon>
        <taxon>Spiruromorpha</taxon>
        <taxon>Filarioidea</taxon>
        <taxon>Onchocercidae</taxon>
        <taxon>Litomosoides</taxon>
    </lineage>
</organism>
<evidence type="ECO:0000313" key="3">
    <source>
        <dbReference type="Proteomes" id="UP000277928"/>
    </source>
</evidence>
<protein>
    <submittedName>
        <fullName evidence="2">Uncharacterized protein</fullName>
    </submittedName>
</protein>
<evidence type="ECO:0000313" key="2">
    <source>
        <dbReference type="EMBL" id="VDK80911.1"/>
    </source>
</evidence>
<accession>A0A3P6UTW0</accession>
<evidence type="ECO:0000256" key="1">
    <source>
        <dbReference type="SAM" id="MobiDB-lite"/>
    </source>
</evidence>
<dbReference type="EMBL" id="UYRX01000360">
    <property type="protein sequence ID" value="VDK80911.1"/>
    <property type="molecule type" value="Genomic_DNA"/>
</dbReference>
<sequence length="75" mass="8808">MAGDGRKKEDYEKSLEEKWKRRNANGRKNELVDYEGRRLSISTGNKSSSSSSPSLLSVSDHRHRHHHHHHHHNHH</sequence>
<feature type="compositionally biased region" description="Basic and acidic residues" evidence="1">
    <location>
        <begin position="1"/>
        <end position="19"/>
    </location>
</feature>
<reference evidence="2 3" key="1">
    <citation type="submission" date="2018-08" db="EMBL/GenBank/DDBJ databases">
        <authorList>
            <person name="Laetsch R D."/>
            <person name="Stevens L."/>
            <person name="Kumar S."/>
            <person name="Blaxter L. M."/>
        </authorList>
    </citation>
    <scope>NUCLEOTIDE SEQUENCE [LARGE SCALE GENOMIC DNA]</scope>
</reference>
<name>A0A3P6UTW0_LITSI</name>
<feature type="compositionally biased region" description="Basic and acidic residues" evidence="1">
    <location>
        <begin position="27"/>
        <end position="38"/>
    </location>
</feature>
<dbReference type="AlphaFoldDB" id="A0A3P6UTW0"/>
<gene>
    <name evidence="2" type="ORF">NLS_LOCUS5096</name>
</gene>
<keyword evidence="3" id="KW-1185">Reference proteome</keyword>
<feature type="compositionally biased region" description="Low complexity" evidence="1">
    <location>
        <begin position="39"/>
        <end position="58"/>
    </location>
</feature>
<feature type="compositionally biased region" description="Basic residues" evidence="1">
    <location>
        <begin position="61"/>
        <end position="75"/>
    </location>
</feature>
<proteinExistence type="predicted"/>
<dbReference type="Proteomes" id="UP000277928">
    <property type="component" value="Unassembled WGS sequence"/>
</dbReference>
<feature type="region of interest" description="Disordered" evidence="1">
    <location>
        <begin position="1"/>
        <end position="75"/>
    </location>
</feature>